<dbReference type="PANTHER" id="PTHR43158">
    <property type="entry name" value="SKFA PEPTIDE EXPORT ATP-BINDING PROTEIN SKFE"/>
    <property type="match status" value="1"/>
</dbReference>
<organism evidence="4 5">
    <name type="scientific">Enterococcus avium</name>
    <name type="common">Streptococcus avium</name>
    <dbReference type="NCBI Taxonomy" id="33945"/>
    <lineage>
        <taxon>Bacteria</taxon>
        <taxon>Bacillati</taxon>
        <taxon>Bacillota</taxon>
        <taxon>Bacilli</taxon>
        <taxon>Lactobacillales</taxon>
        <taxon>Enterococcaceae</taxon>
        <taxon>Enterococcus</taxon>
    </lineage>
</organism>
<evidence type="ECO:0000259" key="3">
    <source>
        <dbReference type="PROSITE" id="PS50893"/>
    </source>
</evidence>
<protein>
    <submittedName>
        <fullName evidence="4">ABC transporter ATP-binding protein</fullName>
    </submittedName>
</protein>
<dbReference type="Pfam" id="PF00005">
    <property type="entry name" value="ABC_tran"/>
    <property type="match status" value="1"/>
</dbReference>
<dbReference type="SMART" id="SM00382">
    <property type="entry name" value="AAA"/>
    <property type="match status" value="1"/>
</dbReference>
<name>A0A437UMQ3_ENTAV</name>
<dbReference type="AlphaFoldDB" id="A0A437UMQ3"/>
<dbReference type="RefSeq" id="WP_127978826.1">
    <property type="nucleotide sequence ID" value="NZ_JBBJUN010000001.1"/>
</dbReference>
<evidence type="ECO:0000256" key="1">
    <source>
        <dbReference type="ARBA" id="ARBA00022741"/>
    </source>
</evidence>
<dbReference type="PANTHER" id="PTHR43158:SF10">
    <property type="entry name" value="ABC TRANSPORTER ATP-BINDING PROTEIN YTRB"/>
    <property type="match status" value="1"/>
</dbReference>
<dbReference type="InterPro" id="IPR027417">
    <property type="entry name" value="P-loop_NTPase"/>
</dbReference>
<accession>A0A437UMQ3</accession>
<dbReference type="PROSITE" id="PS50893">
    <property type="entry name" value="ABC_TRANSPORTER_2"/>
    <property type="match status" value="1"/>
</dbReference>
<dbReference type="InterPro" id="IPR003593">
    <property type="entry name" value="AAA+_ATPase"/>
</dbReference>
<evidence type="ECO:0000313" key="4">
    <source>
        <dbReference type="EMBL" id="RVU94899.1"/>
    </source>
</evidence>
<gene>
    <name evidence="4" type="ORF">EK398_08560</name>
</gene>
<dbReference type="InterPro" id="IPR003439">
    <property type="entry name" value="ABC_transporter-like_ATP-bd"/>
</dbReference>
<dbReference type="EMBL" id="RYZS01000001">
    <property type="protein sequence ID" value="RVU94899.1"/>
    <property type="molecule type" value="Genomic_DNA"/>
</dbReference>
<dbReference type="GO" id="GO:0016887">
    <property type="term" value="F:ATP hydrolysis activity"/>
    <property type="evidence" value="ECO:0007669"/>
    <property type="project" value="InterPro"/>
</dbReference>
<dbReference type="SUPFAM" id="SSF52540">
    <property type="entry name" value="P-loop containing nucleoside triphosphate hydrolases"/>
    <property type="match status" value="1"/>
</dbReference>
<dbReference type="Gene3D" id="3.40.50.300">
    <property type="entry name" value="P-loop containing nucleotide triphosphate hydrolases"/>
    <property type="match status" value="1"/>
</dbReference>
<dbReference type="Proteomes" id="UP000288388">
    <property type="component" value="Unassembled WGS sequence"/>
</dbReference>
<dbReference type="InterPro" id="IPR017871">
    <property type="entry name" value="ABC_transporter-like_CS"/>
</dbReference>
<reference evidence="4 5" key="1">
    <citation type="submission" date="2018-12" db="EMBL/GenBank/DDBJ databases">
        <title>A novel vanA-carrying plasmid in a clinical isolate of Enterococcus avium.</title>
        <authorList>
            <person name="Bernasconi O.J."/>
            <person name="Luzzaro F."/>
            <person name="Endimiani A."/>
        </authorList>
    </citation>
    <scope>NUCLEOTIDE SEQUENCE [LARGE SCALE GENOMIC DNA]</scope>
    <source>
        <strain evidence="4 5">LC0559/18</strain>
    </source>
</reference>
<keyword evidence="2 4" id="KW-0067">ATP-binding</keyword>
<feature type="domain" description="ABC transporter" evidence="3">
    <location>
        <begin position="1"/>
        <end position="226"/>
    </location>
</feature>
<dbReference type="GO" id="GO:0005524">
    <property type="term" value="F:ATP binding"/>
    <property type="evidence" value="ECO:0007669"/>
    <property type="project" value="UniProtKB-KW"/>
</dbReference>
<keyword evidence="1" id="KW-0547">Nucleotide-binding</keyword>
<evidence type="ECO:0000256" key="2">
    <source>
        <dbReference type="ARBA" id="ARBA00022840"/>
    </source>
</evidence>
<evidence type="ECO:0000313" key="5">
    <source>
        <dbReference type="Proteomes" id="UP000288388"/>
    </source>
</evidence>
<sequence length="294" mass="33993">MIVKNLNKKIDQQPILTTVEFELAEHEIVGLVGRNGSGKTTLLRVIAGQYLPDSGDILIDQRSIYQRPELKQEIFFIDEKENFFRLYTLKKIARFYQLAYPKFDFVSFKELVGMHGLPLNKNYRQLSKGQQALFQIILAVCSNAQYLLLDEPFDGLDIIVKKEVIGLLMSQLSENSCTALIASHNLLELENLIDRVLLLKDQSIIKDYRLEDMRETAKKLQLVFKTKKVPMVIKENSKMLDFQGRVVTVVFENFTAELETAIKEFDPLVYEELPLTLEDLFEANLKTRRKGILR</sequence>
<proteinExistence type="predicted"/>
<comment type="caution">
    <text evidence="4">The sequence shown here is derived from an EMBL/GenBank/DDBJ whole genome shotgun (WGS) entry which is preliminary data.</text>
</comment>
<dbReference type="PROSITE" id="PS00211">
    <property type="entry name" value="ABC_TRANSPORTER_1"/>
    <property type="match status" value="1"/>
</dbReference>
<dbReference type="CDD" id="cd03230">
    <property type="entry name" value="ABC_DR_subfamily_A"/>
    <property type="match status" value="1"/>
</dbReference>